<accession>C0CYC5</accession>
<name>C0CYC5_9FIRM</name>
<comment type="caution">
    <text evidence="1">The sequence shown here is derived from an EMBL/GenBank/DDBJ whole genome shotgun (WGS) entry which is preliminary data.</text>
</comment>
<gene>
    <name evidence="1" type="ORF">CLOSTASPAR_02001</name>
</gene>
<proteinExistence type="predicted"/>
<organism evidence="1 2">
    <name type="scientific">[Clostridium] asparagiforme DSM 15981</name>
    <dbReference type="NCBI Taxonomy" id="518636"/>
    <lineage>
        <taxon>Bacteria</taxon>
        <taxon>Bacillati</taxon>
        <taxon>Bacillota</taxon>
        <taxon>Clostridia</taxon>
        <taxon>Lachnospirales</taxon>
        <taxon>Lachnospiraceae</taxon>
        <taxon>Enterocloster</taxon>
    </lineage>
</organism>
<evidence type="ECO:0000313" key="2">
    <source>
        <dbReference type="Proteomes" id="UP000004756"/>
    </source>
</evidence>
<dbReference type="AlphaFoldDB" id="C0CYC5"/>
<keyword evidence="2" id="KW-1185">Reference proteome</keyword>
<reference evidence="1 2" key="1">
    <citation type="submission" date="2009-01" db="EMBL/GenBank/DDBJ databases">
        <authorList>
            <person name="Fulton L."/>
            <person name="Clifton S."/>
            <person name="Fulton B."/>
            <person name="Xu J."/>
            <person name="Minx P."/>
            <person name="Pepin K.H."/>
            <person name="Johnson M."/>
            <person name="Bhonagiri V."/>
            <person name="Nash W.E."/>
            <person name="Mardis E.R."/>
            <person name="Wilson R.K."/>
        </authorList>
    </citation>
    <scope>NUCLEOTIDE SEQUENCE [LARGE SCALE GENOMIC DNA]</scope>
    <source>
        <strain evidence="1 2">DSM 15981</strain>
    </source>
</reference>
<dbReference type="HOGENOM" id="CLU_2245175_0_0_9"/>
<reference evidence="1 2" key="2">
    <citation type="submission" date="2009-02" db="EMBL/GenBank/DDBJ databases">
        <title>Draft genome sequence of Clostridium asparagiforme (DSM 15981).</title>
        <authorList>
            <person name="Sudarsanam P."/>
            <person name="Ley R."/>
            <person name="Guruge J."/>
            <person name="Turnbaugh P.J."/>
            <person name="Mahowald M."/>
            <person name="Liep D."/>
            <person name="Gordon J."/>
        </authorList>
    </citation>
    <scope>NUCLEOTIDE SEQUENCE [LARGE SCALE GENOMIC DNA]</scope>
    <source>
        <strain evidence="1 2">DSM 15981</strain>
    </source>
</reference>
<dbReference type="Proteomes" id="UP000004756">
    <property type="component" value="Unassembled WGS sequence"/>
</dbReference>
<sequence>MGRRAEWPTAFADLFKHWPQSQRQLYIFKSLFSFHMVYQTVKWIPSHFAGIHLTVCMLRFILFTRHAACFLLAALHRLQWAASATGTAGLPRISQNLFTYHMVY</sequence>
<protein>
    <submittedName>
        <fullName evidence="1">Uncharacterized protein</fullName>
    </submittedName>
</protein>
<dbReference type="EMBL" id="ACCJ01000109">
    <property type="protein sequence ID" value="EEG55912.1"/>
    <property type="molecule type" value="Genomic_DNA"/>
</dbReference>
<evidence type="ECO:0000313" key="1">
    <source>
        <dbReference type="EMBL" id="EEG55912.1"/>
    </source>
</evidence>